<organism evidence="3 4">
    <name type="scientific">Paenibacillus lignilyticus</name>
    <dbReference type="NCBI Taxonomy" id="1172615"/>
    <lineage>
        <taxon>Bacteria</taxon>
        <taxon>Bacillati</taxon>
        <taxon>Bacillota</taxon>
        <taxon>Bacilli</taxon>
        <taxon>Bacillales</taxon>
        <taxon>Paenibacillaceae</taxon>
        <taxon>Paenibacillus</taxon>
    </lineage>
</organism>
<comment type="similarity">
    <text evidence="1">Belongs to the band 7/mec-2 family.</text>
</comment>
<reference evidence="3 4" key="1">
    <citation type="submission" date="2021-04" db="EMBL/GenBank/DDBJ databases">
        <title>Paenibacillus sp. DLE-14 whole genome sequence.</title>
        <authorList>
            <person name="Ham Y.J."/>
        </authorList>
    </citation>
    <scope>NUCLEOTIDE SEQUENCE [LARGE SCALE GENOMIC DNA]</scope>
    <source>
        <strain evidence="3 4">DLE-14</strain>
    </source>
</reference>
<protein>
    <submittedName>
        <fullName evidence="3">Slipin family protein</fullName>
    </submittedName>
</protein>
<dbReference type="PANTHER" id="PTHR10264">
    <property type="entry name" value="BAND 7 PROTEIN-RELATED"/>
    <property type="match status" value="1"/>
</dbReference>
<name>A0ABS5C5E9_9BACL</name>
<accession>A0ABS5C5E9</accession>
<dbReference type="SUPFAM" id="SSF117892">
    <property type="entry name" value="Band 7/SPFH domain"/>
    <property type="match status" value="1"/>
</dbReference>
<feature type="domain" description="Band 7" evidence="2">
    <location>
        <begin position="133"/>
        <end position="292"/>
    </location>
</feature>
<proteinExistence type="inferred from homology"/>
<dbReference type="InterPro" id="IPR001107">
    <property type="entry name" value="Band_7"/>
</dbReference>
<dbReference type="SMART" id="SM00244">
    <property type="entry name" value="PHB"/>
    <property type="match status" value="1"/>
</dbReference>
<dbReference type="Pfam" id="PF01145">
    <property type="entry name" value="Band_7"/>
    <property type="match status" value="1"/>
</dbReference>
<evidence type="ECO:0000256" key="1">
    <source>
        <dbReference type="ARBA" id="ARBA00008164"/>
    </source>
</evidence>
<dbReference type="InterPro" id="IPR036013">
    <property type="entry name" value="Band_7/SPFH_dom_sf"/>
</dbReference>
<evidence type="ECO:0000259" key="2">
    <source>
        <dbReference type="SMART" id="SM00244"/>
    </source>
</evidence>
<sequence length="372" mass="42690">MFTKINIQSDQRGILFQKGSYVRYLEPGVYRFSPFSDVKVEVLDITKPFHVPGKDLELFLHDERLRADLIVLDVSDAQLALRYEDGKFAGLYRTGKYAFWNVLKQHTFVRVDLTKPELTPQIDLAILPHLGNSVQTFDVGAQETGLLYYNNLLERQLGPGKYHFWRSNVQVIVKTIDLRRLQLDLTGQEMLTQDKVPLRLNFVCQYQVTDPLQTIRIRTVEEQLYITLQLVLREYVGTLKLDELLQMKREVSDFVLQRLREKQGDYGVEFLSAGVKDIILPGDVKEILNTVILAEKRAQANFITRREETAATRSLLNTAKLMDENQTLLRLKELEYLEKICEKIGTISLMGSSGGGLLEQLNMLLKPNNPGA</sequence>
<dbReference type="EMBL" id="JAGKSP010000001">
    <property type="protein sequence ID" value="MBP3961206.1"/>
    <property type="molecule type" value="Genomic_DNA"/>
</dbReference>
<comment type="caution">
    <text evidence="3">The sequence shown here is derived from an EMBL/GenBank/DDBJ whole genome shotgun (WGS) entry which is preliminary data.</text>
</comment>
<gene>
    <name evidence="3" type="ORF">I8J30_00645</name>
</gene>
<keyword evidence="4" id="KW-1185">Reference proteome</keyword>
<dbReference type="InterPro" id="IPR043202">
    <property type="entry name" value="Band-7_stomatin-like"/>
</dbReference>
<dbReference type="RefSeq" id="WP_210654521.1">
    <property type="nucleotide sequence ID" value="NZ_JAGKSP010000001.1"/>
</dbReference>
<dbReference type="Gene3D" id="3.30.479.30">
    <property type="entry name" value="Band 7 domain"/>
    <property type="match status" value="1"/>
</dbReference>
<dbReference type="CDD" id="cd13438">
    <property type="entry name" value="SPFH_eoslipins_u2"/>
    <property type="match status" value="1"/>
</dbReference>
<evidence type="ECO:0000313" key="3">
    <source>
        <dbReference type="EMBL" id="MBP3961206.1"/>
    </source>
</evidence>
<dbReference type="Proteomes" id="UP000673394">
    <property type="component" value="Unassembled WGS sequence"/>
</dbReference>
<dbReference type="PANTHER" id="PTHR10264:SF83">
    <property type="entry name" value="BLL5629 PROTEIN"/>
    <property type="match status" value="1"/>
</dbReference>
<evidence type="ECO:0000313" key="4">
    <source>
        <dbReference type="Proteomes" id="UP000673394"/>
    </source>
</evidence>